<sequence>MQNIRKRKFRKKPIIIEAYQTDKEIIINTMEGPLKASPGDWIITGVNGEQYPCKPDIFKKTYEPIEDE</sequence>
<accession>A3DI80</accession>
<gene>
    <name evidence="1" type="ordered locus">Cthe_2457</name>
</gene>
<evidence type="ECO:0000313" key="1">
    <source>
        <dbReference type="EMBL" id="ABN53659.1"/>
    </source>
</evidence>
<keyword evidence="2" id="KW-1185">Reference proteome</keyword>
<dbReference type="RefSeq" id="WP_020457802.1">
    <property type="nucleotide sequence ID" value="NC_009012.1"/>
</dbReference>
<dbReference type="HOGENOM" id="CLU_165422_2_0_9"/>
<proteinExistence type="predicted"/>
<reference evidence="1 2" key="2">
    <citation type="journal article" date="2013" name="Biotechnol. Biofuels">
        <title>Global transcriptome analysis of Clostridium thermocellum ATCC 27405 during growth on dilute acid pretreated Populus and switchgrass.</title>
        <authorList>
            <person name="Wilson C.M."/>
            <person name="Rodriguez M.Jr."/>
            <person name="Johnson C.M."/>
            <person name="Martin S.L."/>
            <person name="Chu T.M."/>
            <person name="Wolfinger R.D."/>
            <person name="Hauser L.J."/>
            <person name="Land M.L."/>
            <person name="Klingeman D.M."/>
            <person name="Syed M.H."/>
            <person name="Ragauskas A.J."/>
            <person name="Tschaplinski T.J."/>
            <person name="Mielenz J.R."/>
            <person name="Brown S.D."/>
        </authorList>
    </citation>
    <scope>NUCLEOTIDE SEQUENCE [LARGE SCALE GENOMIC DNA]</scope>
    <source>
        <strain evidence="2">ATCC 27405 / DSM 1237 / JCM 9322 / NBRC 103400 / NCIMB 10682 / NRRL B-4536 / VPI 7372</strain>
    </source>
</reference>
<name>A3DI80_ACET2</name>
<dbReference type="AlphaFoldDB" id="A3DI80"/>
<dbReference type="EMBL" id="CP000568">
    <property type="protein sequence ID" value="ABN53659.1"/>
    <property type="molecule type" value="Genomic_DNA"/>
</dbReference>
<dbReference type="GeneID" id="35806057"/>
<dbReference type="KEGG" id="cth:Cthe_2457"/>
<evidence type="ECO:0008006" key="3">
    <source>
        <dbReference type="Google" id="ProtNLM"/>
    </source>
</evidence>
<dbReference type="eggNOG" id="ENOG5033670">
    <property type="taxonomic scope" value="Bacteria"/>
</dbReference>
<evidence type="ECO:0000313" key="2">
    <source>
        <dbReference type="Proteomes" id="UP000002145"/>
    </source>
</evidence>
<dbReference type="Proteomes" id="UP000002145">
    <property type="component" value="Chromosome"/>
</dbReference>
<protein>
    <recommendedName>
        <fullName evidence="3">Phage protein</fullName>
    </recommendedName>
</protein>
<organism evidence="1 2">
    <name type="scientific">Acetivibrio thermocellus (strain ATCC 27405 / DSM 1237 / JCM 9322 / NBRC 103400 / NCIMB 10682 / NRRL B-4536 / VPI 7372)</name>
    <name type="common">Clostridium thermocellum</name>
    <dbReference type="NCBI Taxonomy" id="203119"/>
    <lineage>
        <taxon>Bacteria</taxon>
        <taxon>Bacillati</taxon>
        <taxon>Bacillota</taxon>
        <taxon>Clostridia</taxon>
        <taxon>Eubacteriales</taxon>
        <taxon>Oscillospiraceae</taxon>
        <taxon>Acetivibrio</taxon>
    </lineage>
</organism>
<dbReference type="STRING" id="203119.Cthe_2457"/>
<reference evidence="2" key="1">
    <citation type="submission" date="2007-02" db="EMBL/GenBank/DDBJ databases">
        <title>Complete sequence of Clostridium thermocellum ATCC 27405.</title>
        <authorList>
            <consortium name="US DOE Joint Genome Institute"/>
            <person name="Copeland A."/>
            <person name="Lucas S."/>
            <person name="Lapidus A."/>
            <person name="Barry K."/>
            <person name="Detter J.C."/>
            <person name="Glavina del Rio T."/>
            <person name="Hammon N."/>
            <person name="Israni S."/>
            <person name="Dalin E."/>
            <person name="Tice H."/>
            <person name="Pitluck S."/>
            <person name="Chertkov O."/>
            <person name="Brettin T."/>
            <person name="Bruce D."/>
            <person name="Han C."/>
            <person name="Tapia R."/>
            <person name="Gilna P."/>
            <person name="Schmutz J."/>
            <person name="Larimer F."/>
            <person name="Land M."/>
            <person name="Hauser L."/>
            <person name="Kyrpides N."/>
            <person name="Mikhailova N."/>
            <person name="Wu J.H.D."/>
            <person name="Newcomb M."/>
            <person name="Richardson P."/>
        </authorList>
    </citation>
    <scope>NUCLEOTIDE SEQUENCE [LARGE SCALE GENOMIC DNA]</scope>
    <source>
        <strain evidence="2">ATCC 27405 / DSM 1237 / JCM 9322 / NBRC 103400 / NCIMB 10682 / NRRL B-4536 / VPI 7372</strain>
    </source>
</reference>